<protein>
    <submittedName>
        <fullName evidence="2">Uncharacterized protein</fullName>
    </submittedName>
</protein>
<dbReference type="Proteomes" id="UP000252680">
    <property type="component" value="Unassembled WGS sequence"/>
</dbReference>
<evidence type="ECO:0000313" key="2">
    <source>
        <dbReference type="EMBL" id="RBM06173.1"/>
    </source>
</evidence>
<comment type="caution">
    <text evidence="2">The sequence shown here is derived from an EMBL/GenBank/DDBJ whole genome shotgun (WGS) entry which is preliminary data.</text>
</comment>
<evidence type="ECO:0000256" key="1">
    <source>
        <dbReference type="SAM" id="MobiDB-lite"/>
    </source>
</evidence>
<reference evidence="2 3" key="1">
    <citation type="submission" date="2018-05" db="EMBL/GenBank/DDBJ databases">
        <title>Komagataeibacter cocois sp. nov., for a novel cellulose- producing strain isolated from coconut milk.</title>
        <authorList>
            <person name="Liu L."/>
            <person name="Wang Y."/>
            <person name="Liu S."/>
            <person name="Bi J."/>
            <person name="Chen H."/>
            <person name="Deng J."/>
            <person name="Zhang C."/>
            <person name="Hu Q."/>
            <person name="Li C."/>
        </authorList>
    </citation>
    <scope>NUCLEOTIDE SEQUENCE [LARGE SCALE GENOMIC DNA]</scope>
    <source>
        <strain evidence="2 3">WE7</strain>
    </source>
</reference>
<accession>A0A365YTN2</accession>
<evidence type="ECO:0000313" key="3">
    <source>
        <dbReference type="Proteomes" id="UP000252680"/>
    </source>
</evidence>
<feature type="region of interest" description="Disordered" evidence="1">
    <location>
        <begin position="47"/>
        <end position="66"/>
    </location>
</feature>
<gene>
    <name evidence="2" type="ORF">NJLHNGOC_10940</name>
</gene>
<name>A0A365YTN2_9PROT</name>
<sequence>MHPHMTIPQRAAALEKRDMNYDPELTENQPAGNGCAFSCLHHHPARYRGGHRAGQRNRWDSPAASC</sequence>
<keyword evidence="3" id="KW-1185">Reference proteome</keyword>
<dbReference type="AlphaFoldDB" id="A0A365YTN2"/>
<organism evidence="2 3">
    <name type="scientific">Novacetimonas cocois</name>
    <dbReference type="NCBI Taxonomy" id="1747507"/>
    <lineage>
        <taxon>Bacteria</taxon>
        <taxon>Pseudomonadati</taxon>
        <taxon>Pseudomonadota</taxon>
        <taxon>Alphaproteobacteria</taxon>
        <taxon>Acetobacterales</taxon>
        <taxon>Acetobacteraceae</taxon>
        <taxon>Novacetimonas</taxon>
    </lineage>
</organism>
<proteinExistence type="predicted"/>
<dbReference type="EMBL" id="QEXL01000013">
    <property type="protein sequence ID" value="RBM06173.1"/>
    <property type="molecule type" value="Genomic_DNA"/>
</dbReference>